<organism evidence="2 3">
    <name type="scientific">Kitasatospora griseola</name>
    <name type="common">Streptomyces griseolosporeus</name>
    <dbReference type="NCBI Taxonomy" id="2064"/>
    <lineage>
        <taxon>Bacteria</taxon>
        <taxon>Bacillati</taxon>
        <taxon>Actinomycetota</taxon>
        <taxon>Actinomycetes</taxon>
        <taxon>Kitasatosporales</taxon>
        <taxon>Streptomycetaceae</taxon>
        <taxon>Kitasatospora</taxon>
    </lineage>
</organism>
<dbReference type="EMBL" id="JXZB01000004">
    <property type="protein sequence ID" value="KIQ61636.1"/>
    <property type="molecule type" value="Genomic_DNA"/>
</dbReference>
<gene>
    <name evidence="2" type="ORF">TR51_20170</name>
</gene>
<evidence type="ECO:0000313" key="3">
    <source>
        <dbReference type="Proteomes" id="UP000032066"/>
    </source>
</evidence>
<dbReference type="PATRIC" id="fig|2064.6.peg.4334"/>
<dbReference type="RefSeq" id="WP_043913219.1">
    <property type="nucleotide sequence ID" value="NZ_BMRI01000004.1"/>
</dbReference>
<dbReference type="InterPro" id="IPR003680">
    <property type="entry name" value="Flavodoxin_fold"/>
</dbReference>
<dbReference type="AlphaFoldDB" id="A0A0D0NRB2"/>
<keyword evidence="3" id="KW-1185">Reference proteome</keyword>
<accession>A0A0D0NRB2</accession>
<dbReference type="PANTHER" id="PTHR43741:SF4">
    <property type="entry name" value="FMN-DEPENDENT NADH:QUINONE OXIDOREDUCTASE"/>
    <property type="match status" value="1"/>
</dbReference>
<proteinExistence type="predicted"/>
<comment type="caution">
    <text evidence="2">The sequence shown here is derived from an EMBL/GenBank/DDBJ whole genome shotgun (WGS) entry which is preliminary data.</text>
</comment>
<reference evidence="2 3" key="1">
    <citation type="submission" date="2015-02" db="EMBL/GenBank/DDBJ databases">
        <title>Draft genome sequence of Kitasatospora griseola MF730-N6, a bafilomycin, terpentecin and satosporin producer.</title>
        <authorList>
            <person name="Arens J.C."/>
            <person name="Haltli B."/>
            <person name="Kerr R.G."/>
        </authorList>
    </citation>
    <scope>NUCLEOTIDE SEQUENCE [LARGE SCALE GENOMIC DNA]</scope>
    <source>
        <strain evidence="2 3">MF730-N6</strain>
    </source>
</reference>
<feature type="domain" description="Flavodoxin-like fold" evidence="1">
    <location>
        <begin position="1"/>
        <end position="193"/>
    </location>
</feature>
<evidence type="ECO:0000259" key="1">
    <source>
        <dbReference type="Pfam" id="PF02525"/>
    </source>
</evidence>
<dbReference type="STRING" id="2064.TR51_20170"/>
<dbReference type="Proteomes" id="UP000032066">
    <property type="component" value="Unassembled WGS sequence"/>
</dbReference>
<dbReference type="PANTHER" id="PTHR43741">
    <property type="entry name" value="FMN-DEPENDENT NADH-AZOREDUCTASE 1"/>
    <property type="match status" value="1"/>
</dbReference>
<dbReference type="Pfam" id="PF02525">
    <property type="entry name" value="Flavodoxin_2"/>
    <property type="match status" value="1"/>
</dbReference>
<dbReference type="SUPFAM" id="SSF52218">
    <property type="entry name" value="Flavoproteins"/>
    <property type="match status" value="1"/>
</dbReference>
<dbReference type="InterPro" id="IPR029039">
    <property type="entry name" value="Flavoprotein-like_sf"/>
</dbReference>
<evidence type="ECO:0000313" key="2">
    <source>
        <dbReference type="EMBL" id="KIQ61636.1"/>
    </source>
</evidence>
<dbReference type="InterPro" id="IPR050104">
    <property type="entry name" value="FMN-dep_NADH:Q_OxRdtase_AzoR1"/>
</dbReference>
<sequence length="210" mass="22528">MHLFRLDASIMGPNSTSSELADTAHAEWAAAHPEGTVTRRHVGADPLPGDVWTHATLAGFTPEDQRTDEQRTAAALGAELAEELRAADAAIIAVPLYNWGVSQHFKTWVDVVIAGAGPSAQLLKDKPVLLVTSLGGGFAPGTPREGWDHSTPYLERILRDVWGADLTVVRRELTLAAVNPAMESLRDLAAEYHTQALDAARDAGKNLVRA</sequence>
<protein>
    <submittedName>
        <fullName evidence="2">ACP phosphodiesterase</fullName>
    </submittedName>
</protein>
<name>A0A0D0NRB2_KITGR</name>
<dbReference type="OrthoDB" id="9805013at2"/>
<dbReference type="Gene3D" id="3.40.50.360">
    <property type="match status" value="1"/>
</dbReference>